<dbReference type="InterPro" id="IPR036388">
    <property type="entry name" value="WH-like_DNA-bd_sf"/>
</dbReference>
<dbReference type="InterPro" id="IPR000847">
    <property type="entry name" value="LysR_HTH_N"/>
</dbReference>
<protein>
    <submittedName>
        <fullName evidence="6">Glycine cleavage system transcriptional activator</fullName>
    </submittedName>
</protein>
<evidence type="ECO:0000256" key="1">
    <source>
        <dbReference type="ARBA" id="ARBA00009437"/>
    </source>
</evidence>
<dbReference type="EMBL" id="CAKLDM010000002">
    <property type="protein sequence ID" value="CAH0539510.1"/>
    <property type="molecule type" value="Genomic_DNA"/>
</dbReference>
<evidence type="ECO:0000256" key="2">
    <source>
        <dbReference type="ARBA" id="ARBA00023015"/>
    </source>
</evidence>
<dbReference type="PRINTS" id="PR00039">
    <property type="entry name" value="HTHLYSR"/>
</dbReference>
<dbReference type="PANTHER" id="PTHR30537:SF26">
    <property type="entry name" value="GLYCINE CLEAVAGE SYSTEM TRANSCRIPTIONAL ACTIVATOR"/>
    <property type="match status" value="1"/>
</dbReference>
<evidence type="ECO:0000256" key="4">
    <source>
        <dbReference type="ARBA" id="ARBA00023163"/>
    </source>
</evidence>
<dbReference type="Pfam" id="PF00126">
    <property type="entry name" value="HTH_1"/>
    <property type="match status" value="1"/>
</dbReference>
<evidence type="ECO:0000259" key="5">
    <source>
        <dbReference type="PROSITE" id="PS50931"/>
    </source>
</evidence>
<name>A0ABM9A4F3_9VIBR</name>
<keyword evidence="4" id="KW-0804">Transcription</keyword>
<gene>
    <name evidence="6" type="primary">gcvA_4</name>
    <name evidence="6" type="ORF">VMF7928_02206</name>
</gene>
<keyword evidence="3" id="KW-0238">DNA-binding</keyword>
<feature type="domain" description="HTH lysR-type" evidence="5">
    <location>
        <begin position="7"/>
        <end position="64"/>
    </location>
</feature>
<dbReference type="PROSITE" id="PS50931">
    <property type="entry name" value="HTH_LYSR"/>
    <property type="match status" value="1"/>
</dbReference>
<keyword evidence="2" id="KW-0805">Transcription regulation</keyword>
<proteinExistence type="inferred from homology"/>
<dbReference type="SUPFAM" id="SSF53850">
    <property type="entry name" value="Periplasmic binding protein-like II"/>
    <property type="match status" value="1"/>
</dbReference>
<dbReference type="PANTHER" id="PTHR30537">
    <property type="entry name" value="HTH-TYPE TRANSCRIPTIONAL REGULATOR"/>
    <property type="match status" value="1"/>
</dbReference>
<evidence type="ECO:0000256" key="3">
    <source>
        <dbReference type="ARBA" id="ARBA00023125"/>
    </source>
</evidence>
<dbReference type="Pfam" id="PF03466">
    <property type="entry name" value="LysR_substrate"/>
    <property type="match status" value="1"/>
</dbReference>
<evidence type="ECO:0000313" key="7">
    <source>
        <dbReference type="Proteomes" id="UP000838748"/>
    </source>
</evidence>
<keyword evidence="7" id="KW-1185">Reference proteome</keyword>
<dbReference type="InterPro" id="IPR036390">
    <property type="entry name" value="WH_DNA-bd_sf"/>
</dbReference>
<dbReference type="Gene3D" id="3.40.190.10">
    <property type="entry name" value="Periplasmic binding protein-like II"/>
    <property type="match status" value="2"/>
</dbReference>
<dbReference type="Gene3D" id="1.10.10.10">
    <property type="entry name" value="Winged helix-like DNA-binding domain superfamily/Winged helix DNA-binding domain"/>
    <property type="match status" value="1"/>
</dbReference>
<reference evidence="6" key="1">
    <citation type="submission" date="2021-11" db="EMBL/GenBank/DDBJ databases">
        <authorList>
            <person name="Rodrigo-Torres L."/>
            <person name="Arahal R. D."/>
            <person name="Lucena T."/>
        </authorList>
    </citation>
    <scope>NUCLEOTIDE SEQUENCE</scope>
    <source>
        <strain evidence="6">CECT 7928</strain>
    </source>
</reference>
<sequence length="299" mass="33801">MKLSKLPSIKSLRTFLAVASSLNFSKAAEKLSISQGAVSKQVLALEKQLGLALFDRCVNGIELTEAGKRFLPKVTEALHIIESSSADLLQSNLTQDQLNISVTPSFASLWLVNRLESFLTDVPNIHVNIRTGDEANKFDDGDNDIVIRCLPTSLNYEQATLICREQLFLLGSSELLQQKPITNKRQLASHTFIPHLTRPELWQHFKTEQNISSNLNYHAIGYEHFYMSLSAVQSHYGLALIPDFMAAHFLEQGVVQNPLGISLQSQYGYYMSIPHYKKDSRNVVRFCLWLEQYFSKAFC</sequence>
<organism evidence="6 7">
    <name type="scientific">Vibrio marisflavi CECT 7928</name>
    <dbReference type="NCBI Taxonomy" id="634439"/>
    <lineage>
        <taxon>Bacteria</taxon>
        <taxon>Pseudomonadati</taxon>
        <taxon>Pseudomonadota</taxon>
        <taxon>Gammaproteobacteria</taxon>
        <taxon>Vibrionales</taxon>
        <taxon>Vibrionaceae</taxon>
        <taxon>Vibrio</taxon>
    </lineage>
</organism>
<comment type="caution">
    <text evidence="6">The sequence shown here is derived from an EMBL/GenBank/DDBJ whole genome shotgun (WGS) entry which is preliminary data.</text>
</comment>
<dbReference type="InterPro" id="IPR058163">
    <property type="entry name" value="LysR-type_TF_proteobact-type"/>
</dbReference>
<dbReference type="SUPFAM" id="SSF46785">
    <property type="entry name" value="Winged helix' DNA-binding domain"/>
    <property type="match status" value="1"/>
</dbReference>
<dbReference type="InterPro" id="IPR005119">
    <property type="entry name" value="LysR_subst-bd"/>
</dbReference>
<accession>A0ABM9A4F3</accession>
<comment type="similarity">
    <text evidence="1">Belongs to the LysR transcriptional regulatory family.</text>
</comment>
<evidence type="ECO:0000313" key="6">
    <source>
        <dbReference type="EMBL" id="CAH0539510.1"/>
    </source>
</evidence>
<dbReference type="Proteomes" id="UP000838748">
    <property type="component" value="Unassembled WGS sequence"/>
</dbReference>
<dbReference type="RefSeq" id="WP_237361511.1">
    <property type="nucleotide sequence ID" value="NZ_CAKLDM010000002.1"/>
</dbReference>